<sequence length="1262" mass="136047">MVHPLFFIRFPRSFFWFDGQGRIKWRTVFMVKVFFKRAAHLLTAFFAGGVCVLQAAETSGFGIDLGNGSGTAQEGWTNVTMPATASGGANTFVAVPLIRNGAASSSSSVAVGSLFGRLVSLTVSARCSSGGSYTLAEPNTRYTWYEGGKHRHNGTNADAPSSFEFPNGCEAFNTSMRLSANGMPSASAAARLSFSGFQAGKEYTVSFFCGHNAPAYESMTLVSGTLVDVRGLQSSMGSLSGNQFSGLSNSSEQDAYLAVEWRACADEQGRLVFDVTKEADSSASGRMELNAVTVSTDDSPAPEVPDPRPVSVLHNKALIFLPSSLALPVPSSTWAAEGQLTCEFWVRPNDDAVTGKIISLGNASVSLEHGCLALSAPDGDSVASVKAAGKELAAGEWHHVAVSVGEEVISLYVDGGLAVSSPRSPYLQAMKSGWKGIVLEAGFKGALDELRFWNAALGGEEDDFFLNGPLPLSHPRYGRLVGCWRLDGDFRDAKWTEFAEKTGSAFVRPYQAVAPEGTEFSIVTDNETFRYMLVTAYVRNVHVIYDWPARAHLINNSDLIYINSVTPAADGSLNFQYPDNDVTESSGVVLLPSDGECSNVLDFSGEGAYMNVGGGLLGGGSSGAFTVEVRMALDGDGQEAVLFENDNVSMRLEWKEDHYRVRTQAGPDKAWEADLPPVEAGRYFWLAFVRNSSADTASFYVDGEAVSTAAADAGEMEGTANAVIGRNLDGRIDEMRVWHEARAAARLGAAVQHSWGDRLLVGRWGTSDQFGHDTASWVEHVRILRRLTEGVSGMRIRLGVSGGNWSAMLSDANAREAFAENVAEVVRKHQLDGLDLDFEWIDQNDTAAWNNYGELARAIRAASPDMFFTISLHTYYYKFPAACMRYVDYFTFQNYGPQIDVSGYSSMVSACGTYRSWGYPDSKIMLSAPFQGTPGAGQGADIRAYRDIVSACAGVREDPSLDSASFNYGGGKVKTLHFNGVDTVRKKARYISEQKVAGFMYWDLGMDVADSAGKNNYFDECCLLRAANRYVSSTAYPDTPAPFALSSAGETVPAGGGAVAVEVQSEEKALGWVVADCPDWISASTVSGIGRTTVILTAAENKSADGRFGTVIFRSSDKQECSVIITQDGAELTGYDKWVQDSFPPDAAADRTAADAVPAGDGIPNLMKYATGQDPLKPCGSVTKVTLEEGEDGCMHLVLRWPVNPQATDVKHEVEASTDLVDWISLGEVETAGKTAAEFWDAEPVRESGMERRFLRLKVTRE</sequence>
<dbReference type="EC" id="3.2.1.14" evidence="3"/>
<dbReference type="PANTHER" id="PTHR11177:SF317">
    <property type="entry name" value="CHITINASE 12-RELATED"/>
    <property type="match status" value="1"/>
</dbReference>
<comment type="similarity">
    <text evidence="2">Belongs to the glycosyl hydrolase 18 family. Chitinase class II subfamily.</text>
</comment>
<evidence type="ECO:0000256" key="4">
    <source>
        <dbReference type="ARBA" id="ARBA00022729"/>
    </source>
</evidence>
<dbReference type="GO" id="GO:0006032">
    <property type="term" value="P:chitin catabolic process"/>
    <property type="evidence" value="ECO:0007669"/>
    <property type="project" value="UniProtKB-KW"/>
</dbReference>
<evidence type="ECO:0000256" key="1">
    <source>
        <dbReference type="ARBA" id="ARBA00000822"/>
    </source>
</evidence>
<dbReference type="InterPro" id="IPR011583">
    <property type="entry name" value="Chitinase_II/V-like_cat"/>
</dbReference>
<dbReference type="InterPro" id="IPR001579">
    <property type="entry name" value="Glyco_hydro_18_chit_AS"/>
</dbReference>
<dbReference type="GO" id="GO:0008843">
    <property type="term" value="F:endochitinase activity"/>
    <property type="evidence" value="ECO:0007669"/>
    <property type="project" value="UniProtKB-EC"/>
</dbReference>
<dbReference type="Gene3D" id="2.60.120.200">
    <property type="match status" value="2"/>
</dbReference>
<dbReference type="SMART" id="SM00560">
    <property type="entry name" value="LamGL"/>
    <property type="match status" value="1"/>
</dbReference>
<keyword evidence="4" id="KW-0732">Signal</keyword>
<evidence type="ECO:0000256" key="3">
    <source>
        <dbReference type="ARBA" id="ARBA00012729"/>
    </source>
</evidence>
<protein>
    <recommendedName>
        <fullName evidence="3">chitinase</fullName>
        <ecNumber evidence="3">3.2.1.14</ecNumber>
    </recommendedName>
</protein>
<dbReference type="InterPro" id="IPR007110">
    <property type="entry name" value="Ig-like_dom"/>
</dbReference>
<dbReference type="InterPro" id="IPR050314">
    <property type="entry name" value="Glycosyl_Hydrlase_18"/>
</dbReference>
<evidence type="ECO:0000256" key="8">
    <source>
        <dbReference type="ARBA" id="ARBA00023295"/>
    </source>
</evidence>
<dbReference type="PROSITE" id="PS01095">
    <property type="entry name" value="GH18_1"/>
    <property type="match status" value="1"/>
</dbReference>
<keyword evidence="6" id="KW-0624">Polysaccharide degradation</keyword>
<evidence type="ECO:0000256" key="6">
    <source>
        <dbReference type="ARBA" id="ARBA00023024"/>
    </source>
</evidence>
<dbReference type="InterPro" id="IPR013783">
    <property type="entry name" value="Ig-like_fold"/>
</dbReference>
<dbReference type="SUPFAM" id="SSF51445">
    <property type="entry name" value="(Trans)glycosidases"/>
    <property type="match status" value="1"/>
</dbReference>
<dbReference type="PROSITE" id="PS50835">
    <property type="entry name" value="IG_LIKE"/>
    <property type="match status" value="1"/>
</dbReference>
<dbReference type="EMBL" id="PJLB01000004">
    <property type="protein sequence ID" value="PND04879.1"/>
    <property type="molecule type" value="Genomic_DNA"/>
</dbReference>
<dbReference type="GO" id="GO:0008061">
    <property type="term" value="F:chitin binding"/>
    <property type="evidence" value="ECO:0007669"/>
    <property type="project" value="InterPro"/>
</dbReference>
<evidence type="ECO:0000256" key="7">
    <source>
        <dbReference type="ARBA" id="ARBA00023157"/>
    </source>
</evidence>
<comment type="catalytic activity">
    <reaction evidence="1">
        <text>Random endo-hydrolysis of N-acetyl-beta-D-glucosaminide (1-&gt;4)-beta-linkages in chitin and chitodextrins.</text>
        <dbReference type="EC" id="3.2.1.14"/>
    </reaction>
</comment>
<feature type="domain" description="Ig-like" evidence="10">
    <location>
        <begin position="96"/>
        <end position="209"/>
    </location>
</feature>
<dbReference type="PANTHER" id="PTHR11177">
    <property type="entry name" value="CHITINASE"/>
    <property type="match status" value="1"/>
</dbReference>
<dbReference type="Gene3D" id="2.60.40.10">
    <property type="entry name" value="Immunoglobulins"/>
    <property type="match status" value="1"/>
</dbReference>
<keyword evidence="5 9" id="KW-0378">Hydrolase</keyword>
<proteinExistence type="inferred from homology"/>
<dbReference type="CDD" id="cd14948">
    <property type="entry name" value="BACON"/>
    <property type="match status" value="1"/>
</dbReference>
<dbReference type="Proteomes" id="UP000236075">
    <property type="component" value="Unassembled WGS sequence"/>
</dbReference>
<evidence type="ECO:0000259" key="10">
    <source>
        <dbReference type="PROSITE" id="PS50835"/>
    </source>
</evidence>
<dbReference type="Gene3D" id="3.20.20.80">
    <property type="entry name" value="Glycosidases"/>
    <property type="match status" value="1"/>
</dbReference>
<dbReference type="InterPro" id="IPR006558">
    <property type="entry name" value="LamG-like"/>
</dbReference>
<evidence type="ECO:0000313" key="12">
    <source>
        <dbReference type="EMBL" id="PND04879.1"/>
    </source>
</evidence>
<reference evidence="12 13" key="1">
    <citation type="journal article" date="2017" name="BMC Genomics">
        <title>Genome sequencing of 39 Akkermansia muciniphila isolates reveals its population structure, genomic and functional diverisity, and global distribution in mammalian gut microbiotas.</title>
        <authorList>
            <person name="Guo X."/>
            <person name="Li S."/>
            <person name="Zhang J."/>
            <person name="Wu F."/>
            <person name="Li X."/>
            <person name="Wu D."/>
            <person name="Zhang M."/>
            <person name="Ou Z."/>
            <person name="Jie Z."/>
            <person name="Yan Q."/>
            <person name="Li P."/>
            <person name="Yi J."/>
            <person name="Peng Y."/>
        </authorList>
    </citation>
    <scope>NUCLEOTIDE SEQUENCE [LARGE SCALE GENOMIC DNA]</scope>
    <source>
        <strain evidence="12 13">GP28</strain>
    </source>
</reference>
<dbReference type="SUPFAM" id="SSF49899">
    <property type="entry name" value="Concanavalin A-like lectins/glucanases"/>
    <property type="match status" value="2"/>
</dbReference>
<name>A0AAX0WMT1_9BACT</name>
<evidence type="ECO:0000256" key="2">
    <source>
        <dbReference type="ARBA" id="ARBA00009121"/>
    </source>
</evidence>
<dbReference type="Pfam" id="PF13385">
    <property type="entry name" value="Laminin_G_3"/>
    <property type="match status" value="2"/>
</dbReference>
<dbReference type="Pfam" id="PF00704">
    <property type="entry name" value="Glyco_hydro_18"/>
    <property type="match status" value="1"/>
</dbReference>
<feature type="domain" description="GH18" evidence="11">
    <location>
        <begin position="732"/>
        <end position="1034"/>
    </location>
</feature>
<dbReference type="InterPro" id="IPR024361">
    <property type="entry name" value="BACON"/>
</dbReference>
<dbReference type="InterPro" id="IPR017853">
    <property type="entry name" value="GH"/>
</dbReference>
<dbReference type="InterPro" id="IPR013320">
    <property type="entry name" value="ConA-like_dom_sf"/>
</dbReference>
<dbReference type="PROSITE" id="PS51910">
    <property type="entry name" value="GH18_2"/>
    <property type="match status" value="1"/>
</dbReference>
<dbReference type="Gene3D" id="3.40.5.30">
    <property type="entry name" value="(Trans)glycosidases - domain 2"/>
    <property type="match status" value="1"/>
</dbReference>
<organism evidence="12 13">
    <name type="scientific">Akkermansia muciniphila</name>
    <dbReference type="NCBI Taxonomy" id="239935"/>
    <lineage>
        <taxon>Bacteria</taxon>
        <taxon>Pseudomonadati</taxon>
        <taxon>Verrucomicrobiota</taxon>
        <taxon>Verrucomicrobiia</taxon>
        <taxon>Verrucomicrobiales</taxon>
        <taxon>Akkermansiaceae</taxon>
        <taxon>Akkermansia</taxon>
    </lineage>
</organism>
<keyword evidence="8 9" id="KW-0326">Glycosidase</keyword>
<keyword evidence="6" id="KW-0146">Chitin degradation</keyword>
<dbReference type="SMART" id="SM00636">
    <property type="entry name" value="Glyco_18"/>
    <property type="match status" value="1"/>
</dbReference>
<evidence type="ECO:0000259" key="11">
    <source>
        <dbReference type="PROSITE" id="PS51910"/>
    </source>
</evidence>
<evidence type="ECO:0000313" key="13">
    <source>
        <dbReference type="Proteomes" id="UP000236075"/>
    </source>
</evidence>
<evidence type="ECO:0000256" key="9">
    <source>
        <dbReference type="RuleBase" id="RU000489"/>
    </source>
</evidence>
<dbReference type="AlphaFoldDB" id="A0AAX0WMT1"/>
<gene>
    <name evidence="12" type="ORF">CXT95_00110</name>
</gene>
<comment type="caution">
    <text evidence="12">The sequence shown here is derived from an EMBL/GenBank/DDBJ whole genome shotgun (WGS) entry which is preliminary data.</text>
</comment>
<keyword evidence="7" id="KW-1015">Disulfide bond</keyword>
<keyword evidence="6" id="KW-0119">Carbohydrate metabolism</keyword>
<accession>A0AAX0WMT1</accession>
<evidence type="ECO:0000256" key="5">
    <source>
        <dbReference type="ARBA" id="ARBA00022801"/>
    </source>
</evidence>
<dbReference type="GO" id="GO:0005975">
    <property type="term" value="P:carbohydrate metabolic process"/>
    <property type="evidence" value="ECO:0007669"/>
    <property type="project" value="InterPro"/>
</dbReference>
<dbReference type="InterPro" id="IPR001223">
    <property type="entry name" value="Glyco_hydro18_cat"/>
</dbReference>